<feature type="signal peptide" evidence="2">
    <location>
        <begin position="1"/>
        <end position="30"/>
    </location>
</feature>
<dbReference type="SUPFAM" id="SSF53955">
    <property type="entry name" value="Lysozyme-like"/>
    <property type="match status" value="1"/>
</dbReference>
<dbReference type="EMBL" id="CM001022">
    <property type="protein sequence ID" value="EFQ24659.1"/>
    <property type="molecule type" value="Genomic_DNA"/>
</dbReference>
<dbReference type="STRING" id="584708.Apau_2250"/>
<dbReference type="Proteomes" id="UP000005096">
    <property type="component" value="Chromosome"/>
</dbReference>
<accession>E3CZM7</accession>
<evidence type="ECO:0000313" key="4">
    <source>
        <dbReference type="EMBL" id="EFQ24659.1"/>
    </source>
</evidence>
<evidence type="ECO:0000313" key="5">
    <source>
        <dbReference type="Proteomes" id="UP000005096"/>
    </source>
</evidence>
<organism evidence="4 5">
    <name type="scientific">Aminomonas paucivorans DSM 12260</name>
    <dbReference type="NCBI Taxonomy" id="584708"/>
    <lineage>
        <taxon>Bacteria</taxon>
        <taxon>Thermotogati</taxon>
        <taxon>Synergistota</taxon>
        <taxon>Synergistia</taxon>
        <taxon>Synergistales</taxon>
        <taxon>Synergistaceae</taxon>
        <taxon>Aminomonas</taxon>
    </lineage>
</organism>
<dbReference type="eggNOG" id="COG0741">
    <property type="taxonomic scope" value="Bacteria"/>
</dbReference>
<dbReference type="AlphaFoldDB" id="E3CZM7"/>
<dbReference type="InterPro" id="IPR023346">
    <property type="entry name" value="Lysozyme-like_dom_sf"/>
</dbReference>
<dbReference type="Gene3D" id="1.10.530.10">
    <property type="match status" value="1"/>
</dbReference>
<evidence type="ECO:0000256" key="2">
    <source>
        <dbReference type="SAM" id="SignalP"/>
    </source>
</evidence>
<feature type="chain" id="PRO_5003167274" evidence="2">
    <location>
        <begin position="31"/>
        <end position="270"/>
    </location>
</feature>
<dbReference type="Pfam" id="PF01464">
    <property type="entry name" value="SLT"/>
    <property type="match status" value="1"/>
</dbReference>
<keyword evidence="2" id="KW-0732">Signal</keyword>
<dbReference type="InterPro" id="IPR008258">
    <property type="entry name" value="Transglycosylase_SLT_dom_1"/>
</dbReference>
<name>E3CZM7_9BACT</name>
<sequence>MESTRRLWNLPLLILAAFLGLLLAPPGSEAETTTVIQVVDQPLNAYRANEPTPSAPLQETPEAVSPLSPPLASVPAATSGYDSSVRKALQEMALRTEHLDLWADLHPNSALRDLKTMSTGHQRTVANIVKYIRTHNTRIDPKTAWREAAALVRYSNKYGIPAPLATAVAHAESRFDPNAQSSKGALGVMQVMWRVHNGLLQSNGIETRKQMFDPEKGIAAGCLLLSRYIKAYGSVQKAINRYYGGVAVAYFHKVNRNMAKLVSQSAANGY</sequence>
<dbReference type="PaxDb" id="584708-Apau_2250"/>
<dbReference type="RefSeq" id="WP_006301903.1">
    <property type="nucleotide sequence ID" value="NZ_CM001022.1"/>
</dbReference>
<dbReference type="PANTHER" id="PTHR37423">
    <property type="entry name" value="SOLUBLE LYTIC MUREIN TRANSGLYCOSYLASE-RELATED"/>
    <property type="match status" value="1"/>
</dbReference>
<evidence type="ECO:0000259" key="3">
    <source>
        <dbReference type="Pfam" id="PF01464"/>
    </source>
</evidence>
<gene>
    <name evidence="4" type="ORF">Apau_2250</name>
</gene>
<feature type="region of interest" description="Disordered" evidence="1">
    <location>
        <begin position="47"/>
        <end position="78"/>
    </location>
</feature>
<dbReference type="HOGENOM" id="CLU_084485_0_0_0"/>
<reference evidence="4 5" key="1">
    <citation type="journal article" date="2010" name="Stand. Genomic Sci.">
        <title>Non-contiguous finished genome sequence of Aminomonas paucivorans type strain (GLU-3).</title>
        <authorList>
            <person name="Pitluck S."/>
            <person name="Yasawong M."/>
            <person name="Held B."/>
            <person name="Lapidus A."/>
            <person name="Nolan M."/>
            <person name="Copeland A."/>
            <person name="Lucas S."/>
            <person name="Del Rio T.G."/>
            <person name="Tice H."/>
            <person name="Cheng J.F."/>
            <person name="Chertkov O."/>
            <person name="Goodwin L."/>
            <person name="Tapia R."/>
            <person name="Han C."/>
            <person name="Liolios K."/>
            <person name="Ivanova N."/>
            <person name="Mavromatis K."/>
            <person name="Ovchinnikova G."/>
            <person name="Pati A."/>
            <person name="Chen A."/>
            <person name="Palaniappan K."/>
            <person name="Land M."/>
            <person name="Hauser L."/>
            <person name="Chang Y.J."/>
            <person name="Jeffries C.D."/>
            <person name="Pukall R."/>
            <person name="Spring S."/>
            <person name="Rohde M."/>
            <person name="Sikorski J."/>
            <person name="Goker M."/>
            <person name="Woyke T."/>
            <person name="Bristow J."/>
            <person name="Eisen J.A."/>
            <person name="Markowitz V."/>
            <person name="Hugenholtz P."/>
            <person name="Kyrpides N.C."/>
            <person name="Klenk H.P."/>
        </authorList>
    </citation>
    <scope>NUCLEOTIDE SEQUENCE [LARGE SCALE GENOMIC DNA]</scope>
    <source>
        <strain evidence="4 5">DSM 12260</strain>
    </source>
</reference>
<proteinExistence type="predicted"/>
<protein>
    <submittedName>
        <fullName evidence="4">Lytic transglycosylase catalytic</fullName>
    </submittedName>
</protein>
<feature type="compositionally biased region" description="Low complexity" evidence="1">
    <location>
        <begin position="63"/>
        <end position="78"/>
    </location>
</feature>
<feature type="domain" description="Transglycosylase SLT" evidence="3">
    <location>
        <begin position="154"/>
        <end position="245"/>
    </location>
</feature>
<evidence type="ECO:0000256" key="1">
    <source>
        <dbReference type="SAM" id="MobiDB-lite"/>
    </source>
</evidence>
<dbReference type="PANTHER" id="PTHR37423:SF2">
    <property type="entry name" value="MEMBRANE-BOUND LYTIC MUREIN TRANSGLYCOSYLASE C"/>
    <property type="match status" value="1"/>
</dbReference>
<keyword evidence="5" id="KW-1185">Reference proteome</keyword>